<evidence type="ECO:0000259" key="1">
    <source>
        <dbReference type="Pfam" id="PF01593"/>
    </source>
</evidence>
<keyword evidence="3" id="KW-1185">Reference proteome</keyword>
<dbReference type="InterPro" id="IPR050464">
    <property type="entry name" value="Zeta_carotene_desat/Oxidored"/>
</dbReference>
<dbReference type="PANTHER" id="PTHR42923:SF17">
    <property type="entry name" value="AMINE OXIDASE DOMAIN-CONTAINING PROTEIN"/>
    <property type="match status" value="1"/>
</dbReference>
<gene>
    <name evidence="2" type="ORF">GCM10007414_14320</name>
</gene>
<dbReference type="PANTHER" id="PTHR42923">
    <property type="entry name" value="PROTOPORPHYRINOGEN OXIDASE"/>
    <property type="match status" value="1"/>
</dbReference>
<dbReference type="Proteomes" id="UP000651977">
    <property type="component" value="Unassembled WGS sequence"/>
</dbReference>
<dbReference type="RefSeq" id="WP_188407353.1">
    <property type="nucleotide sequence ID" value="NZ_BMDY01000007.1"/>
</dbReference>
<protein>
    <submittedName>
        <fullName evidence="2">Amine oxidase</fullName>
    </submittedName>
</protein>
<dbReference type="Pfam" id="PF01593">
    <property type="entry name" value="Amino_oxidase"/>
    <property type="match status" value="1"/>
</dbReference>
<dbReference type="InterPro" id="IPR036188">
    <property type="entry name" value="FAD/NAD-bd_sf"/>
</dbReference>
<reference evidence="3" key="1">
    <citation type="journal article" date="2019" name="Int. J. Syst. Evol. Microbiol.">
        <title>The Global Catalogue of Microorganisms (GCM) 10K type strain sequencing project: providing services to taxonomists for standard genome sequencing and annotation.</title>
        <authorList>
            <consortium name="The Broad Institute Genomics Platform"/>
            <consortium name="The Broad Institute Genome Sequencing Center for Infectious Disease"/>
            <person name="Wu L."/>
            <person name="Ma J."/>
        </authorList>
    </citation>
    <scope>NUCLEOTIDE SEQUENCE [LARGE SCALE GENOMIC DNA]</scope>
    <source>
        <strain evidence="3">CGMCC 1.10131</strain>
    </source>
</reference>
<dbReference type="Gene3D" id="3.50.50.60">
    <property type="entry name" value="FAD/NAD(P)-binding domain"/>
    <property type="match status" value="1"/>
</dbReference>
<name>A0ABQ1HZK5_9ALTE</name>
<feature type="domain" description="Amine oxidase" evidence="1">
    <location>
        <begin position="10"/>
        <end position="412"/>
    </location>
</feature>
<dbReference type="EMBL" id="BMDY01000007">
    <property type="protein sequence ID" value="GGB02187.1"/>
    <property type="molecule type" value="Genomic_DNA"/>
</dbReference>
<sequence>MKIAIIGSGISGMTCAHLLQQDHHVTLLEQNDYLGGHTATNQLEIEGKSYAVDSGFIVFNDRTYPLFNKLLAKLGIQAQPTEMSFSVVNPELGLQYNGHNLNTLFAQRSNLFKPHFYKFISEILRFNKLAKQAVDAEPSLSVGQFLAEHGFSTMFQENYLLPMGAAIWSSTLNAINQFPMQFFARFFVNHGLLDVTNRPQWYVIPGGSKQYIKPLLAGLEGNIHLNAPVHKVQRSEQGVTIDYGDAQQWQGDAVVFACHSDQALAILGEQATPQEQDILGKLKYQPNEVILHTDQRLLPSIDRARASWNYLLPPTKERGDRLASVTYDMNRLQGLDDAPQFCVTLNPLQAIDEDKIIKRFNYMHPIFSIEGHQAQQQREQISGHNHSYFCGAYWHNGFHEDGVRSAVEVCRQFGVEL</sequence>
<dbReference type="SUPFAM" id="SSF51905">
    <property type="entry name" value="FAD/NAD(P)-binding domain"/>
    <property type="match status" value="1"/>
</dbReference>
<dbReference type="Gene3D" id="1.10.405.20">
    <property type="match status" value="1"/>
</dbReference>
<dbReference type="Gene3D" id="3.30.70.1990">
    <property type="match status" value="1"/>
</dbReference>
<evidence type="ECO:0000313" key="2">
    <source>
        <dbReference type="EMBL" id="GGB02187.1"/>
    </source>
</evidence>
<proteinExistence type="predicted"/>
<accession>A0ABQ1HZK5</accession>
<comment type="caution">
    <text evidence="2">The sequence shown here is derived from an EMBL/GenBank/DDBJ whole genome shotgun (WGS) entry which is preliminary data.</text>
</comment>
<dbReference type="InterPro" id="IPR002937">
    <property type="entry name" value="Amino_oxidase"/>
</dbReference>
<organism evidence="2 3">
    <name type="scientific">Agarivorans gilvus</name>
    <dbReference type="NCBI Taxonomy" id="680279"/>
    <lineage>
        <taxon>Bacteria</taxon>
        <taxon>Pseudomonadati</taxon>
        <taxon>Pseudomonadota</taxon>
        <taxon>Gammaproteobacteria</taxon>
        <taxon>Alteromonadales</taxon>
        <taxon>Alteromonadaceae</taxon>
        <taxon>Agarivorans</taxon>
    </lineage>
</organism>
<evidence type="ECO:0000313" key="3">
    <source>
        <dbReference type="Proteomes" id="UP000651977"/>
    </source>
</evidence>